<name>A0ABD4K9B2_9ENTR</name>
<comment type="caution">
    <text evidence="3">The sequence shown here is derived from an EMBL/GenBank/DDBJ whole genome shotgun (WGS) entry which is preliminary data.</text>
</comment>
<keyword evidence="1 3" id="KW-0238">DNA-binding</keyword>
<gene>
    <name evidence="3" type="primary">bglJ</name>
    <name evidence="3" type="ORF">ISP11_06160</name>
</gene>
<evidence type="ECO:0000313" key="4">
    <source>
        <dbReference type="Proteomes" id="UP000628560"/>
    </source>
</evidence>
<dbReference type="InterPro" id="IPR039420">
    <property type="entry name" value="WalR-like"/>
</dbReference>
<dbReference type="AlphaFoldDB" id="A0ABD4K9B2"/>
<dbReference type="PANTHER" id="PTHR43214">
    <property type="entry name" value="TWO-COMPONENT RESPONSE REGULATOR"/>
    <property type="match status" value="1"/>
</dbReference>
<evidence type="ECO:0000256" key="1">
    <source>
        <dbReference type="ARBA" id="ARBA00023125"/>
    </source>
</evidence>
<organism evidence="3 4">
    <name type="scientific">Lelliottia nimipressuralis</name>
    <dbReference type="NCBI Taxonomy" id="69220"/>
    <lineage>
        <taxon>Bacteria</taxon>
        <taxon>Pseudomonadati</taxon>
        <taxon>Pseudomonadota</taxon>
        <taxon>Gammaproteobacteria</taxon>
        <taxon>Enterobacterales</taxon>
        <taxon>Enterobacteriaceae</taxon>
        <taxon>Lelliottia</taxon>
    </lineage>
</organism>
<sequence>MSAVGLKHLFAIAPFSEYRLHLFKNFSSFKAALSQTPFFSVIYSLSDVREERRNCLASLRELALTHSGIQRIILAADDVEARLIGQLTPSRLHGIISKSASLAELQKLLIILLSETERVNNNAFAHWQGSLSRMLSPMERAIMRHLSAGLSIPEIAEQLKRNIKTVRAHKYNVMVKLGVSSDVGLLHAADILGQLPMRELKLTDKAA</sequence>
<dbReference type="Pfam" id="PF00196">
    <property type="entry name" value="GerE"/>
    <property type="match status" value="1"/>
</dbReference>
<dbReference type="InterPro" id="IPR000792">
    <property type="entry name" value="Tscrpt_reg_LuxR_C"/>
</dbReference>
<dbReference type="SMART" id="SM00421">
    <property type="entry name" value="HTH_LUXR"/>
    <property type="match status" value="1"/>
</dbReference>
<dbReference type="CDD" id="cd06170">
    <property type="entry name" value="LuxR_C_like"/>
    <property type="match status" value="1"/>
</dbReference>
<reference evidence="3 4" key="1">
    <citation type="submission" date="2020-11" db="EMBL/GenBank/DDBJ databases">
        <title>Identification of Lelliottia nimipressuralis from Wound Infection by Whole Genome-Based Bacterial Identification.</title>
        <authorList>
            <person name="Navarathna D.H."/>
            <person name="Choi H."/>
            <person name="Jinadatha C."/>
            <person name="Chatterjee P."/>
            <person name="Hwang M."/>
        </authorList>
    </citation>
    <scope>NUCLEOTIDE SEQUENCE [LARGE SCALE GENOMIC DNA]</scope>
    <source>
        <strain evidence="3 4">DN2020</strain>
    </source>
</reference>
<accession>A0ABD4K9B2</accession>
<dbReference type="InterPro" id="IPR016032">
    <property type="entry name" value="Sig_transdc_resp-reg_C-effctor"/>
</dbReference>
<dbReference type="InterPro" id="IPR036388">
    <property type="entry name" value="WH-like_DNA-bd_sf"/>
</dbReference>
<evidence type="ECO:0000259" key="2">
    <source>
        <dbReference type="PROSITE" id="PS50043"/>
    </source>
</evidence>
<proteinExistence type="predicted"/>
<evidence type="ECO:0000313" key="3">
    <source>
        <dbReference type="EMBL" id="MBF4177447.1"/>
    </source>
</evidence>
<protein>
    <submittedName>
        <fullName evidence="3">DNA-binding transcriptional activator BglJ</fullName>
    </submittedName>
</protein>
<feature type="domain" description="HTH luxR-type" evidence="2">
    <location>
        <begin position="128"/>
        <end position="193"/>
    </location>
</feature>
<dbReference type="SUPFAM" id="SSF46894">
    <property type="entry name" value="C-terminal effector domain of the bipartite response regulators"/>
    <property type="match status" value="1"/>
</dbReference>
<dbReference type="PANTHER" id="PTHR43214:SF31">
    <property type="entry name" value="TRANSCRIPTIONAL ACTIVATOR PROTEIN BGLJ"/>
    <property type="match status" value="1"/>
</dbReference>
<dbReference type="Proteomes" id="UP000628560">
    <property type="component" value="Unassembled WGS sequence"/>
</dbReference>
<dbReference type="EMBL" id="JADIXP010000003">
    <property type="protein sequence ID" value="MBF4177447.1"/>
    <property type="molecule type" value="Genomic_DNA"/>
</dbReference>
<dbReference type="NCBIfam" id="NF008548">
    <property type="entry name" value="PRK11475.1"/>
    <property type="match status" value="1"/>
</dbReference>
<dbReference type="RefSeq" id="WP_194512743.1">
    <property type="nucleotide sequence ID" value="NZ_JADIXP010000003.1"/>
</dbReference>
<dbReference type="PROSITE" id="PS50043">
    <property type="entry name" value="HTH_LUXR_2"/>
    <property type="match status" value="1"/>
</dbReference>
<dbReference type="Gene3D" id="1.10.10.10">
    <property type="entry name" value="Winged helix-like DNA-binding domain superfamily/Winged helix DNA-binding domain"/>
    <property type="match status" value="1"/>
</dbReference>
<dbReference type="GO" id="GO:0003677">
    <property type="term" value="F:DNA binding"/>
    <property type="evidence" value="ECO:0007669"/>
    <property type="project" value="UniProtKB-KW"/>
</dbReference>
<dbReference type="PRINTS" id="PR00038">
    <property type="entry name" value="HTHLUXR"/>
</dbReference>